<organism evidence="3 4">
    <name type="scientific">Euplotes crassus</name>
    <dbReference type="NCBI Taxonomy" id="5936"/>
    <lineage>
        <taxon>Eukaryota</taxon>
        <taxon>Sar</taxon>
        <taxon>Alveolata</taxon>
        <taxon>Ciliophora</taxon>
        <taxon>Intramacronucleata</taxon>
        <taxon>Spirotrichea</taxon>
        <taxon>Hypotrichia</taxon>
        <taxon>Euplotida</taxon>
        <taxon>Euplotidae</taxon>
        <taxon>Moneuplotes</taxon>
    </lineage>
</organism>
<comment type="caution">
    <text evidence="3">The sequence shown here is derived from an EMBL/GenBank/DDBJ whole genome shotgun (WGS) entry which is preliminary data.</text>
</comment>
<dbReference type="AlphaFoldDB" id="A0AAD1UDG8"/>
<feature type="coiled-coil region" evidence="1">
    <location>
        <begin position="42"/>
        <end position="75"/>
    </location>
</feature>
<gene>
    <name evidence="3" type="ORF">ECRASSUSDP1_LOCUS8053</name>
</gene>
<proteinExistence type="predicted"/>
<evidence type="ECO:0000256" key="1">
    <source>
        <dbReference type="SAM" id="Coils"/>
    </source>
</evidence>
<feature type="compositionally biased region" description="Low complexity" evidence="2">
    <location>
        <begin position="282"/>
        <end position="292"/>
    </location>
</feature>
<reference evidence="3" key="1">
    <citation type="submission" date="2023-07" db="EMBL/GenBank/DDBJ databases">
        <authorList>
            <consortium name="AG Swart"/>
            <person name="Singh M."/>
            <person name="Singh A."/>
            <person name="Seah K."/>
            <person name="Emmerich C."/>
        </authorList>
    </citation>
    <scope>NUCLEOTIDE SEQUENCE</scope>
    <source>
        <strain evidence="3">DP1</strain>
    </source>
</reference>
<feature type="region of interest" description="Disordered" evidence="2">
    <location>
        <begin position="175"/>
        <end position="197"/>
    </location>
</feature>
<keyword evidence="4" id="KW-1185">Reference proteome</keyword>
<feature type="region of interest" description="Disordered" evidence="2">
    <location>
        <begin position="273"/>
        <end position="294"/>
    </location>
</feature>
<feature type="coiled-coil region" evidence="1">
    <location>
        <begin position="227"/>
        <end position="254"/>
    </location>
</feature>
<evidence type="ECO:0000256" key="2">
    <source>
        <dbReference type="SAM" id="MobiDB-lite"/>
    </source>
</evidence>
<keyword evidence="1" id="KW-0175">Coiled coil</keyword>
<evidence type="ECO:0000313" key="4">
    <source>
        <dbReference type="Proteomes" id="UP001295684"/>
    </source>
</evidence>
<accession>A0AAD1UDG8</accession>
<sequence length="470" mass="55453">MNHEEFLEKLALARGDYKKVEVTESGRNYIRDIQRRLHGESILAKKIEMEQKQEKKRLLEEKLEKKRQLRNSELAFHRAGVRCIAVNAKGRKKIDRAKDLFKKHGSVLKHLPSGKSDREYAIIEKYLIEEKKYFTENPPKRKVKTISKEQEEEYQNNPILNMPIKRLDGGIYTKGVGTSEDKLKPSNSPNPKTKKKSNLNTVNNQIISQKQAMKNVTDPETRMRIKFEMKQQKLKQKELQLQERKRKIEERDKKISEIRKIALENQKKVARNREIESRKQSSRTLALSSARSENYSYQRNYEESDTGINQQFDAEIGEQRIATVKVDINEAPRRRQKKSRIPKEILALEKRQATFKRNKIVVPSPQQPMKQELPVPVVRKRKPAPRRVPVKRVYDDEKYDDDFIDDSEAGTWCMGQIRETCKDIFGNSVDDFKGERLEDIPEARFNQIEREEEATRREGKRIDRLEYYKS</sequence>
<dbReference type="Proteomes" id="UP001295684">
    <property type="component" value="Unassembled WGS sequence"/>
</dbReference>
<feature type="region of interest" description="Disordered" evidence="2">
    <location>
        <begin position="450"/>
        <end position="470"/>
    </location>
</feature>
<dbReference type="EMBL" id="CAMPGE010007862">
    <property type="protein sequence ID" value="CAI2366779.1"/>
    <property type="molecule type" value="Genomic_DNA"/>
</dbReference>
<evidence type="ECO:0000313" key="3">
    <source>
        <dbReference type="EMBL" id="CAI2366779.1"/>
    </source>
</evidence>
<protein>
    <submittedName>
        <fullName evidence="3">Uncharacterized protein</fullName>
    </submittedName>
</protein>
<name>A0AAD1UDG8_EUPCR</name>